<organism evidence="1 2">
    <name type="scientific">Vibrio alginolyticus</name>
    <dbReference type="NCBI Taxonomy" id="663"/>
    <lineage>
        <taxon>Bacteria</taxon>
        <taxon>Pseudomonadati</taxon>
        <taxon>Pseudomonadota</taxon>
        <taxon>Gammaproteobacteria</taxon>
        <taxon>Vibrionales</taxon>
        <taxon>Vibrionaceae</taxon>
        <taxon>Vibrio</taxon>
    </lineage>
</organism>
<accession>A0A7Y4F168</accession>
<evidence type="ECO:0000313" key="2">
    <source>
        <dbReference type="Proteomes" id="UP000532247"/>
    </source>
</evidence>
<sequence length="191" mass="22245">MTVYKLKSKPREFKVLEHDPYKRALDSDDFKLLRRLRRAPVDSTSLRDVWVNEYATFTQHFKSAEAIPDISKWRTFLVLRENAYQVVRDVIDSDGEFLPITIDDESFTVFNVMSFGEEDKQKIKFEDIDGEQGLLEKLAFIESDLSNKYVFKSKGEGCTSIYCDDKLISLCEEHNLKGLSFDTNLLDVFED</sequence>
<dbReference type="EMBL" id="VTYF01000016">
    <property type="protein sequence ID" value="NOI11308.1"/>
    <property type="molecule type" value="Genomic_DNA"/>
</dbReference>
<name>A0A7Y4F168_VIBAL</name>
<gene>
    <name evidence="1" type="ORF">F0254_20950</name>
</gene>
<comment type="caution">
    <text evidence="1">The sequence shown here is derived from an EMBL/GenBank/DDBJ whole genome shotgun (WGS) entry which is preliminary data.</text>
</comment>
<dbReference type="AlphaFoldDB" id="A0A7Y4F168"/>
<dbReference type="RefSeq" id="WP_064353938.1">
    <property type="nucleotide sequence ID" value="NZ_AP023187.1"/>
</dbReference>
<proteinExistence type="predicted"/>
<evidence type="ECO:0000313" key="1">
    <source>
        <dbReference type="EMBL" id="NOI11308.1"/>
    </source>
</evidence>
<dbReference type="Proteomes" id="UP000532247">
    <property type="component" value="Unassembled WGS sequence"/>
</dbReference>
<reference evidence="1 2" key="1">
    <citation type="submission" date="2019-09" db="EMBL/GenBank/DDBJ databases">
        <title>Draft genome sequencing and comparative genomics of hatchery-associated Vibrios.</title>
        <authorList>
            <person name="Kehlet-Delgado H."/>
            <person name="Mueller R.S."/>
        </authorList>
    </citation>
    <scope>NUCLEOTIDE SEQUENCE [LARGE SCALE GENOMIC DNA]</scope>
    <source>
        <strain evidence="1 2">081416A</strain>
    </source>
</reference>
<protein>
    <submittedName>
        <fullName evidence="1">Uncharacterized protein</fullName>
    </submittedName>
</protein>